<organism evidence="1 2">
    <name type="scientific">Dyadobacter frigoris</name>
    <dbReference type="NCBI Taxonomy" id="2576211"/>
    <lineage>
        <taxon>Bacteria</taxon>
        <taxon>Pseudomonadati</taxon>
        <taxon>Bacteroidota</taxon>
        <taxon>Cytophagia</taxon>
        <taxon>Cytophagales</taxon>
        <taxon>Spirosomataceae</taxon>
        <taxon>Dyadobacter</taxon>
    </lineage>
</organism>
<name>A0A4U6D905_9BACT</name>
<keyword evidence="2" id="KW-1185">Reference proteome</keyword>
<accession>A0A4U6D905</accession>
<dbReference type="Proteomes" id="UP000304900">
    <property type="component" value="Unassembled WGS sequence"/>
</dbReference>
<protein>
    <submittedName>
        <fullName evidence="1">Uncharacterized protein</fullName>
    </submittedName>
</protein>
<evidence type="ECO:0000313" key="2">
    <source>
        <dbReference type="Proteomes" id="UP000304900"/>
    </source>
</evidence>
<gene>
    <name evidence="1" type="ORF">FDK13_08660</name>
</gene>
<dbReference type="RefSeq" id="WP_137339578.1">
    <property type="nucleotide sequence ID" value="NZ_BSQH01000010.1"/>
</dbReference>
<proteinExistence type="predicted"/>
<dbReference type="OrthoDB" id="916076at2"/>
<comment type="caution">
    <text evidence="1">The sequence shown here is derived from an EMBL/GenBank/DDBJ whole genome shotgun (WGS) entry which is preliminary data.</text>
</comment>
<dbReference type="EMBL" id="SZVO01000003">
    <property type="protein sequence ID" value="TKT92851.1"/>
    <property type="molecule type" value="Genomic_DNA"/>
</dbReference>
<evidence type="ECO:0000313" key="1">
    <source>
        <dbReference type="EMBL" id="TKT92851.1"/>
    </source>
</evidence>
<reference evidence="1 2" key="1">
    <citation type="submission" date="2019-05" db="EMBL/GenBank/DDBJ databases">
        <title>Dyadobacter AR-3-8 sp. nov., isolated from arctic soil.</title>
        <authorList>
            <person name="Chaudhary D.K."/>
        </authorList>
    </citation>
    <scope>NUCLEOTIDE SEQUENCE [LARGE SCALE GENOMIC DNA]</scope>
    <source>
        <strain evidence="1 2">AR-3-8</strain>
    </source>
</reference>
<sequence length="488" mass="55409">MRTDQFDEEFRKKLLDLHPGTDEDEVERIHNFITSNGKIIPLIPWSKYLIYAAACSSLVASLLYNYVQFNTEIKLLYSIDSLKVRISAINIIPTVRTLTRVDTIYVNRYINTAQPQLANQNTLPETDQNINSQQLAPWKTSSQQTELAADPDSLASHMEISFPKAGLNLAIKAGPNENKFGKSGLMINHSADSLLSPKGNLSDKIFLSENSSGQKNSGGSTEKIYRTYANDLTRTSDEPNTKKMAIRNLNYLKKFSSNSGSPGLPFVKVPKKSATYSQKKKTFGADWLKPRLSHMGLYTGAGFDAGSSQLGGSLLGEVRLSKKWSFQTGLRWLDIIGDQYFTAEQYGTKTGKNFRALYAPYVPQNFDVLNIEENYQLLQLPVSIYYHHYLDRNWALRFGLGTDLSLYSRNKITFDYKENNTSFEHGDYSARLPVGLLNNITLNAGVERYWNKFIFRVSPFATLQTRNVVYYRENWAFGARVQVLYKLR</sequence>
<dbReference type="AlphaFoldDB" id="A0A4U6D905"/>